<dbReference type="InterPro" id="IPR029752">
    <property type="entry name" value="D-isomer_DH_CS1"/>
</dbReference>
<dbReference type="GO" id="GO:0005829">
    <property type="term" value="C:cytosol"/>
    <property type="evidence" value="ECO:0007669"/>
    <property type="project" value="TreeGrafter"/>
</dbReference>
<name>A0AAN1RW20_9BORD</name>
<dbReference type="PANTHER" id="PTHR10996">
    <property type="entry name" value="2-HYDROXYACID DEHYDROGENASE-RELATED"/>
    <property type="match status" value="1"/>
</dbReference>
<evidence type="ECO:0000259" key="5">
    <source>
        <dbReference type="Pfam" id="PF00389"/>
    </source>
</evidence>
<dbReference type="PANTHER" id="PTHR10996:SF178">
    <property type="entry name" value="2-HYDROXYACID DEHYDROGENASE YGL185C-RELATED"/>
    <property type="match status" value="1"/>
</dbReference>
<keyword evidence="2 4" id="KW-0560">Oxidoreductase</keyword>
<evidence type="ECO:0000256" key="2">
    <source>
        <dbReference type="ARBA" id="ARBA00023002"/>
    </source>
</evidence>
<keyword evidence="3" id="KW-0520">NAD</keyword>
<feature type="domain" description="D-isomer specific 2-hydroxyacid dehydrogenase catalytic" evidence="5">
    <location>
        <begin position="42"/>
        <end position="314"/>
    </location>
</feature>
<dbReference type="Proteomes" id="UP000282741">
    <property type="component" value="Chromosome"/>
</dbReference>
<dbReference type="RefSeq" id="WP_032972509.1">
    <property type="nucleotide sequence ID" value="NZ_CP012077.1"/>
</dbReference>
<dbReference type="InterPro" id="IPR050223">
    <property type="entry name" value="D-isomer_2-hydroxyacid_DH"/>
</dbReference>
<dbReference type="InterPro" id="IPR006140">
    <property type="entry name" value="D-isomer_DH_NAD-bd"/>
</dbReference>
<dbReference type="InterPro" id="IPR036291">
    <property type="entry name" value="NAD(P)-bd_dom_sf"/>
</dbReference>
<proteinExistence type="inferred from homology"/>
<dbReference type="PROSITE" id="PS00065">
    <property type="entry name" value="D_2_HYDROXYACID_DH_1"/>
    <property type="match status" value="1"/>
</dbReference>
<sequence length="321" mass="34217">MTAAYDVVQVASLGPAFDERLAANYRVLQAWRDPLGLAASGKTLPGLRVAVTSVRHGFTRSMMDALPDLRAVCSWGVGHDTLDLRAAAERGIRVSVTPDVLDDCVADLAWALLLSVARRTAVGDRYVKTGQWRALGQFPLATRVSGKRLGILGLGRIGEAIARRGAGFDMEVRYHNRRPRPQSPYGYEASLEELAAWADFLVVACVGGAATRHLVNAPVIRALGPQGILVNIARGSVVDQAAALAALRSGELGGAGLDVLEREPTDAAEFAGLDQVSLMPHVGSATRETRAAMADLVFDNVASFLRTGKLLTPVADREMRA</sequence>
<evidence type="ECO:0000313" key="7">
    <source>
        <dbReference type="EMBL" id="AZW16312.1"/>
    </source>
</evidence>
<feature type="domain" description="D-isomer specific 2-hydroxyacid dehydrogenase NAD-binding" evidence="6">
    <location>
        <begin position="111"/>
        <end position="283"/>
    </location>
</feature>
<evidence type="ECO:0000256" key="1">
    <source>
        <dbReference type="ARBA" id="ARBA00022857"/>
    </source>
</evidence>
<evidence type="ECO:0000259" key="6">
    <source>
        <dbReference type="Pfam" id="PF02826"/>
    </source>
</evidence>
<dbReference type="InterPro" id="IPR006139">
    <property type="entry name" value="D-isomer_2_OHA_DH_cat_dom"/>
</dbReference>
<dbReference type="GO" id="GO:0030267">
    <property type="term" value="F:glyoxylate reductase (NADPH) activity"/>
    <property type="evidence" value="ECO:0007669"/>
    <property type="project" value="TreeGrafter"/>
</dbReference>
<organism evidence="7 8">
    <name type="scientific">Bordetella hinzii</name>
    <dbReference type="NCBI Taxonomy" id="103855"/>
    <lineage>
        <taxon>Bacteria</taxon>
        <taxon>Pseudomonadati</taxon>
        <taxon>Pseudomonadota</taxon>
        <taxon>Betaproteobacteria</taxon>
        <taxon>Burkholderiales</taxon>
        <taxon>Alcaligenaceae</taxon>
        <taxon>Bordetella</taxon>
    </lineage>
</organism>
<reference evidence="8" key="1">
    <citation type="submission" date="2017-10" db="EMBL/GenBank/DDBJ databases">
        <title>Whole genome sequencing of various Bordetella species.</title>
        <authorList>
            <person name="Weigand M.R."/>
            <person name="Loparev V."/>
            <person name="Peng Y."/>
            <person name="Bowden K.E."/>
            <person name="Tondella M.L."/>
            <person name="Williams M.M."/>
        </authorList>
    </citation>
    <scope>NUCLEOTIDE SEQUENCE [LARGE SCALE GENOMIC DNA]</scope>
    <source>
        <strain evidence="8">H720</strain>
    </source>
</reference>
<dbReference type="FunFam" id="3.40.50.720:FF:000213">
    <property type="entry name" value="Putative 2-hydroxyacid dehydrogenase"/>
    <property type="match status" value="1"/>
</dbReference>
<dbReference type="Pfam" id="PF02826">
    <property type="entry name" value="2-Hacid_dh_C"/>
    <property type="match status" value="1"/>
</dbReference>
<dbReference type="Gene3D" id="3.40.50.720">
    <property type="entry name" value="NAD(P)-binding Rossmann-like Domain"/>
    <property type="match status" value="2"/>
</dbReference>
<evidence type="ECO:0000256" key="3">
    <source>
        <dbReference type="ARBA" id="ARBA00023027"/>
    </source>
</evidence>
<dbReference type="AlphaFoldDB" id="A0AAN1RW20"/>
<keyword evidence="1" id="KW-0521">NADP</keyword>
<accession>A0AAN1RW20</accession>
<gene>
    <name evidence="7" type="ORF">CS347_05765</name>
</gene>
<comment type="similarity">
    <text evidence="4">Belongs to the D-isomer specific 2-hydroxyacid dehydrogenase family.</text>
</comment>
<dbReference type="SUPFAM" id="SSF52283">
    <property type="entry name" value="Formate/glycerate dehydrogenase catalytic domain-like"/>
    <property type="match status" value="1"/>
</dbReference>
<protein>
    <submittedName>
        <fullName evidence="7">2-hydroxyacid dehydrogenase</fullName>
    </submittedName>
</protein>
<dbReference type="CDD" id="cd12156">
    <property type="entry name" value="HPPR"/>
    <property type="match status" value="1"/>
</dbReference>
<dbReference type="Pfam" id="PF00389">
    <property type="entry name" value="2-Hacid_dh"/>
    <property type="match status" value="1"/>
</dbReference>
<dbReference type="SUPFAM" id="SSF51735">
    <property type="entry name" value="NAD(P)-binding Rossmann-fold domains"/>
    <property type="match status" value="1"/>
</dbReference>
<evidence type="ECO:0000256" key="4">
    <source>
        <dbReference type="RuleBase" id="RU003719"/>
    </source>
</evidence>
<dbReference type="GO" id="GO:0016618">
    <property type="term" value="F:hydroxypyruvate reductase [NAD(P)H] activity"/>
    <property type="evidence" value="ECO:0007669"/>
    <property type="project" value="TreeGrafter"/>
</dbReference>
<dbReference type="GO" id="GO:0051287">
    <property type="term" value="F:NAD binding"/>
    <property type="evidence" value="ECO:0007669"/>
    <property type="project" value="InterPro"/>
</dbReference>
<evidence type="ECO:0000313" key="8">
    <source>
        <dbReference type="Proteomes" id="UP000282741"/>
    </source>
</evidence>
<dbReference type="EMBL" id="CP024172">
    <property type="protein sequence ID" value="AZW16312.1"/>
    <property type="molecule type" value="Genomic_DNA"/>
</dbReference>